<dbReference type="AlphaFoldDB" id="A0AAE3H529"/>
<keyword evidence="3" id="KW-1185">Reference proteome</keyword>
<name>A0AAE3H529_9BACT</name>
<dbReference type="EMBL" id="RJUF01000182">
    <property type="protein sequence ID" value="MCP9765379.1"/>
    <property type="molecule type" value="Genomic_DNA"/>
</dbReference>
<protein>
    <submittedName>
        <fullName evidence="2">PIN domain-containing protein</fullName>
    </submittedName>
</protein>
<organism evidence="2 3">
    <name type="scientific">Lacihabitans soyangensis</name>
    <dbReference type="NCBI Taxonomy" id="869394"/>
    <lineage>
        <taxon>Bacteria</taxon>
        <taxon>Pseudomonadati</taxon>
        <taxon>Bacteroidota</taxon>
        <taxon>Cytophagia</taxon>
        <taxon>Cytophagales</taxon>
        <taxon>Leadbetterellaceae</taxon>
        <taxon>Lacihabitans</taxon>
    </lineage>
</organism>
<dbReference type="SUPFAM" id="SSF88723">
    <property type="entry name" value="PIN domain-like"/>
    <property type="match status" value="1"/>
</dbReference>
<dbReference type="InterPro" id="IPR029060">
    <property type="entry name" value="PIN-like_dom_sf"/>
</dbReference>
<evidence type="ECO:0000259" key="1">
    <source>
        <dbReference type="Pfam" id="PF13470"/>
    </source>
</evidence>
<comment type="caution">
    <text evidence="2">The sequence shown here is derived from an EMBL/GenBank/DDBJ whole genome shotgun (WGS) entry which is preliminary data.</text>
</comment>
<dbReference type="InterPro" id="IPR002716">
    <property type="entry name" value="PIN_dom"/>
</dbReference>
<evidence type="ECO:0000313" key="3">
    <source>
        <dbReference type="Proteomes" id="UP001204144"/>
    </source>
</evidence>
<dbReference type="CDD" id="cd09854">
    <property type="entry name" value="PIN_VapC-like"/>
    <property type="match status" value="1"/>
</dbReference>
<proteinExistence type="predicted"/>
<dbReference type="RefSeq" id="WP_255039071.1">
    <property type="nucleotide sequence ID" value="NZ_RJUF01000182.1"/>
</dbReference>
<evidence type="ECO:0000313" key="2">
    <source>
        <dbReference type="EMBL" id="MCP9765379.1"/>
    </source>
</evidence>
<dbReference type="Proteomes" id="UP001204144">
    <property type="component" value="Unassembled WGS sequence"/>
</dbReference>
<accession>A0AAE3H529</accession>
<feature type="domain" description="PIN" evidence="1">
    <location>
        <begin position="2"/>
        <end position="118"/>
    </location>
</feature>
<reference evidence="2 3" key="1">
    <citation type="submission" date="2018-11" db="EMBL/GenBank/DDBJ databases">
        <title>Novel bacteria species description.</title>
        <authorList>
            <person name="Han J.-H."/>
        </authorList>
    </citation>
    <scope>NUCLEOTIDE SEQUENCE [LARGE SCALE GENOMIC DNA]</scope>
    <source>
        <strain evidence="2 3">KCTC23259</strain>
    </source>
</reference>
<gene>
    <name evidence="2" type="ORF">EGI31_20790</name>
</gene>
<sequence>MKVFLDTNVLVSVLNHEMPIFTYSARVMSLPQYQAHYQLFTSPICLAIAYYFAEKKCGSIRAIEKMQILSSQIKVTSIGQEEVFLVNNNSKINDYEDGLHYYSAKQAGCQIIITENVKDFYFSEIPVHTSKDFILNVL</sequence>
<dbReference type="Pfam" id="PF13470">
    <property type="entry name" value="PIN_3"/>
    <property type="match status" value="1"/>
</dbReference>
<dbReference type="Gene3D" id="3.40.50.1010">
    <property type="entry name" value="5'-nuclease"/>
    <property type="match status" value="1"/>
</dbReference>